<keyword evidence="4 5" id="KW-0472">Membrane</keyword>
<feature type="transmembrane region" description="Helical" evidence="5">
    <location>
        <begin position="12"/>
        <end position="33"/>
    </location>
</feature>
<accession>A0A258CQZ3</accession>
<comment type="caution">
    <text evidence="7">The sequence shown here is derived from an EMBL/GenBank/DDBJ whole genome shotgun (WGS) entry which is preliminary data.</text>
</comment>
<evidence type="ECO:0000313" key="7">
    <source>
        <dbReference type="EMBL" id="OYW97950.1"/>
    </source>
</evidence>
<dbReference type="InterPro" id="IPR050638">
    <property type="entry name" value="AA-Vitamin_Transporters"/>
</dbReference>
<feature type="non-terminal residue" evidence="7">
    <location>
        <position position="1"/>
    </location>
</feature>
<dbReference type="PANTHER" id="PTHR32322">
    <property type="entry name" value="INNER MEMBRANE TRANSPORTER"/>
    <property type="match status" value="1"/>
</dbReference>
<dbReference type="Pfam" id="PF00892">
    <property type="entry name" value="EamA"/>
    <property type="match status" value="1"/>
</dbReference>
<evidence type="ECO:0000256" key="3">
    <source>
        <dbReference type="ARBA" id="ARBA00022989"/>
    </source>
</evidence>
<dbReference type="AlphaFoldDB" id="A0A258CQZ3"/>
<evidence type="ECO:0000259" key="6">
    <source>
        <dbReference type="Pfam" id="PF00892"/>
    </source>
</evidence>
<dbReference type="GO" id="GO:0016020">
    <property type="term" value="C:membrane"/>
    <property type="evidence" value="ECO:0007669"/>
    <property type="project" value="UniProtKB-SubCell"/>
</dbReference>
<dbReference type="Proteomes" id="UP000215616">
    <property type="component" value="Unassembled WGS sequence"/>
</dbReference>
<gene>
    <name evidence="7" type="ORF">B7Z12_20710</name>
</gene>
<reference evidence="7 8" key="1">
    <citation type="submission" date="2017-03" db="EMBL/GenBank/DDBJ databases">
        <title>Lifting the veil on microbial sulfur biogeochemistry in mining wastewaters.</title>
        <authorList>
            <person name="Kantor R.S."/>
            <person name="Colenbrander Nelson T."/>
            <person name="Marshall S."/>
            <person name="Bennett D."/>
            <person name="Apte S."/>
            <person name="Camacho D."/>
            <person name="Thomas B.C."/>
            <person name="Warren L.A."/>
            <person name="Banfield J.F."/>
        </authorList>
    </citation>
    <scope>NUCLEOTIDE SEQUENCE [LARGE SCALE GENOMIC DNA]</scope>
    <source>
        <strain evidence="7">32-67-7</strain>
    </source>
</reference>
<evidence type="ECO:0000256" key="2">
    <source>
        <dbReference type="ARBA" id="ARBA00022692"/>
    </source>
</evidence>
<evidence type="ECO:0000313" key="8">
    <source>
        <dbReference type="Proteomes" id="UP000215616"/>
    </source>
</evidence>
<dbReference type="InterPro" id="IPR000620">
    <property type="entry name" value="EamA_dom"/>
</dbReference>
<dbReference type="EMBL" id="NCDQ01000571">
    <property type="protein sequence ID" value="OYW97950.1"/>
    <property type="molecule type" value="Genomic_DNA"/>
</dbReference>
<dbReference type="PANTHER" id="PTHR32322:SF9">
    <property type="entry name" value="AMINO-ACID METABOLITE EFFLUX PUMP-RELATED"/>
    <property type="match status" value="1"/>
</dbReference>
<evidence type="ECO:0000256" key="1">
    <source>
        <dbReference type="ARBA" id="ARBA00004141"/>
    </source>
</evidence>
<dbReference type="SUPFAM" id="SSF103481">
    <property type="entry name" value="Multidrug resistance efflux transporter EmrE"/>
    <property type="match status" value="1"/>
</dbReference>
<dbReference type="InterPro" id="IPR037185">
    <property type="entry name" value="EmrE-like"/>
</dbReference>
<keyword evidence="3 5" id="KW-1133">Transmembrane helix</keyword>
<evidence type="ECO:0000256" key="5">
    <source>
        <dbReference type="SAM" id="Phobius"/>
    </source>
</evidence>
<name>A0A258CQZ3_CAUVI</name>
<proteinExistence type="predicted"/>
<protein>
    <submittedName>
        <fullName evidence="7">EamA family transporter</fullName>
    </submittedName>
</protein>
<sequence>GVTQADALTWAAVAWQAVGNTMFGYAAWGWLLARHPAATITPMALLVPVFGMGASALLLHEPLPAWKLIAAALVLTGLAVNMLWPKVRAWRAAAA</sequence>
<organism evidence="7 8">
    <name type="scientific">Caulobacter vibrioides</name>
    <name type="common">Caulobacter crescentus</name>
    <dbReference type="NCBI Taxonomy" id="155892"/>
    <lineage>
        <taxon>Bacteria</taxon>
        <taxon>Pseudomonadati</taxon>
        <taxon>Pseudomonadota</taxon>
        <taxon>Alphaproteobacteria</taxon>
        <taxon>Caulobacterales</taxon>
        <taxon>Caulobacteraceae</taxon>
        <taxon>Caulobacter</taxon>
    </lineage>
</organism>
<feature type="domain" description="EamA" evidence="6">
    <location>
        <begin position="8"/>
        <end position="81"/>
    </location>
</feature>
<feature type="transmembrane region" description="Helical" evidence="5">
    <location>
        <begin position="40"/>
        <end position="59"/>
    </location>
</feature>
<feature type="transmembrane region" description="Helical" evidence="5">
    <location>
        <begin position="65"/>
        <end position="84"/>
    </location>
</feature>
<keyword evidence="2 5" id="KW-0812">Transmembrane</keyword>
<comment type="subcellular location">
    <subcellularLocation>
        <location evidence="1">Membrane</location>
        <topology evidence="1">Multi-pass membrane protein</topology>
    </subcellularLocation>
</comment>
<evidence type="ECO:0000256" key="4">
    <source>
        <dbReference type="ARBA" id="ARBA00023136"/>
    </source>
</evidence>